<proteinExistence type="predicted"/>
<dbReference type="VEuPathDB" id="TrichDB:TVAGG3_0643220"/>
<evidence type="ECO:0000313" key="3">
    <source>
        <dbReference type="Proteomes" id="UP000001542"/>
    </source>
</evidence>
<evidence type="ECO:0000313" key="2">
    <source>
        <dbReference type="EMBL" id="EAX97634.1"/>
    </source>
</evidence>
<organism evidence="2 3">
    <name type="scientific">Trichomonas vaginalis (strain ATCC PRA-98 / G3)</name>
    <dbReference type="NCBI Taxonomy" id="412133"/>
    <lineage>
        <taxon>Eukaryota</taxon>
        <taxon>Metamonada</taxon>
        <taxon>Parabasalia</taxon>
        <taxon>Trichomonadida</taxon>
        <taxon>Trichomonadidae</taxon>
        <taxon>Trichomonas</taxon>
    </lineage>
</organism>
<reference evidence="2" key="2">
    <citation type="journal article" date="2007" name="Science">
        <title>Draft genome sequence of the sexually transmitted pathogen Trichomonas vaginalis.</title>
        <authorList>
            <person name="Carlton J.M."/>
            <person name="Hirt R.P."/>
            <person name="Silva J.C."/>
            <person name="Delcher A.L."/>
            <person name="Schatz M."/>
            <person name="Zhao Q."/>
            <person name="Wortman J.R."/>
            <person name="Bidwell S.L."/>
            <person name="Alsmark U.C.M."/>
            <person name="Besteiro S."/>
            <person name="Sicheritz-Ponten T."/>
            <person name="Noel C.J."/>
            <person name="Dacks J.B."/>
            <person name="Foster P.G."/>
            <person name="Simillion C."/>
            <person name="Van de Peer Y."/>
            <person name="Miranda-Saavedra D."/>
            <person name="Barton G.J."/>
            <person name="Westrop G.D."/>
            <person name="Mueller S."/>
            <person name="Dessi D."/>
            <person name="Fiori P.L."/>
            <person name="Ren Q."/>
            <person name="Paulsen I."/>
            <person name="Zhang H."/>
            <person name="Bastida-Corcuera F.D."/>
            <person name="Simoes-Barbosa A."/>
            <person name="Brown M.T."/>
            <person name="Hayes R.D."/>
            <person name="Mukherjee M."/>
            <person name="Okumura C.Y."/>
            <person name="Schneider R."/>
            <person name="Smith A.J."/>
            <person name="Vanacova S."/>
            <person name="Villalvazo M."/>
            <person name="Haas B.J."/>
            <person name="Pertea M."/>
            <person name="Feldblyum T.V."/>
            <person name="Utterback T.R."/>
            <person name="Shu C.L."/>
            <person name="Osoegawa K."/>
            <person name="de Jong P.J."/>
            <person name="Hrdy I."/>
            <person name="Horvathova L."/>
            <person name="Zubacova Z."/>
            <person name="Dolezal P."/>
            <person name="Malik S.B."/>
            <person name="Logsdon J.M. Jr."/>
            <person name="Henze K."/>
            <person name="Gupta A."/>
            <person name="Wang C.C."/>
            <person name="Dunne R.L."/>
            <person name="Upcroft J.A."/>
            <person name="Upcroft P."/>
            <person name="White O."/>
            <person name="Salzberg S.L."/>
            <person name="Tang P."/>
            <person name="Chiu C.-H."/>
            <person name="Lee Y.-S."/>
            <person name="Embley T.M."/>
            <person name="Coombs G.H."/>
            <person name="Mottram J.C."/>
            <person name="Tachezy J."/>
            <person name="Fraser-Liggett C.M."/>
            <person name="Johnson P.J."/>
        </authorList>
    </citation>
    <scope>NUCLEOTIDE SEQUENCE [LARGE SCALE GENOMIC DNA]</scope>
    <source>
        <strain evidence="2">G3</strain>
    </source>
</reference>
<dbReference type="KEGG" id="tva:4755420"/>
<reference evidence="2" key="1">
    <citation type="submission" date="2006-10" db="EMBL/GenBank/DDBJ databases">
        <authorList>
            <person name="Amadeo P."/>
            <person name="Zhao Q."/>
            <person name="Wortman J."/>
            <person name="Fraser-Liggett C."/>
            <person name="Carlton J."/>
        </authorList>
    </citation>
    <scope>NUCLEOTIDE SEQUENCE</scope>
    <source>
        <strain evidence="2">G3</strain>
    </source>
</reference>
<name>A2FBT4_TRIV3</name>
<sequence>MLKVTQHDFHFYKLVDYIQKPPDKPAEFVSALQSLRAKFSLNWFEPLLKENPEACISSILLVLFTIANNSDANVKINAYSALGGFLLTLTPIIPLNMLRGLSIAIQNAKAESPSTSIAIISSFLYVVKYVNPLDLEKFIINTPVLHHFSVDVSDFIQHVPHLIKLMRPLPIQFHQNFLRSLLISFGRNPNHYYVSSTIELILLNPEILLKDMFSFCIGNKLDQSILAFGPYLFSDDTLFNHLTAENKDYVLQQGLNILEQENSILQDFEQATGLLCSYSLRLKSSDYREFSEKLKSITSKHEYPKHFMKFLLMLPSSFEELKILPEDQNSIKISKIKSLANLLEQCQSDETMVVNILNEFKNNVDSSGDVLTTLINSISSSVSKFMDFDKETLKNFMNYLLSLNNLTWVQNIALIKLINQISIDGFYNLDDQFEEKVIILLMSFCFSSQDELNMEANKTLSNFVTFDNFQIIDDYLTKYTDYFDPESCTRFVLVLISVQKTTPKMLRKKYVKIVSEIVELHLTSPHLANLCFEYLLKQRDLFTSPDHLLKEYCLDWVCRLFTSVTQKDLPVTSPIKYSDILPTVLSTIESDIVATDLRVVKERSYQPLLSSFLFLIEIWPEKCQPFMEFLVKLFPLRIIPLSFRVYSDKFSDSFTSFSRVICEILSCNSSMPLTKEIANFFMNARMDFKLKVGQTFLALLSSQNLSYDEISSFYKIAKCIDEKQAAEKLQKQKENLKDIKQLLLLNVKLNEKIDEKELFEKVKFDEFPLHDKDFLDFLNKIPKVEIELTDKTSDDFINFAFEHKDKIFILNLDDFQREHQRRMKKFIMTEKEQQKFTFSHEMSKGKFTLSDLLVKGEIQNEKSLLLNFFRFSPLKIDQLTLDKVLNVCDSNDLFIEVCKYADKNGLTVNNEYYLPYLHSDDENLLKVLKPSQEQLLKEFPGYTEKNLICELTDKFTITDILIGSNKSLFLSKFLTNFEQKTKNFLKLSLFFTKFATDADESTEFIFSQIKSSQDFSNKKLTALLRMIRCHFLSINPYQLLRDSKCYRQEYIQLLSPFMSLLSDTIHKELSSIFNYFFMARGPGDSLLQGIDDHERLYYHAEMFSVCLTEVYAFSQQGNRLKRNYLTDVLCLELPSFKIHGLKSITFLLNRPYQPFIWEVIYDCLWKSISCIEYLLRNGICASVINDFVCALTNHVKFDNVKSDILPKISKLTFVSTKSPLFSNLLDANCKLLAKSGSIKLDISNVLNSIPEFHADGYSKFLSSYFEYLCKVHKSKNDSILEYISLLQDIFRKRKDLEISFLFASALANPPQGFDPMFIVVGQICVRNDFDIYCLVLIHRFLKSCDKEMKTKFVDSLNEVKSVINDDEKYSALLKLADGDYNHLLNLIM</sequence>
<dbReference type="Proteomes" id="UP000001542">
    <property type="component" value="Unassembled WGS sequence"/>
</dbReference>
<dbReference type="EMBL" id="DS113707">
    <property type="protein sequence ID" value="EAX97634.1"/>
    <property type="molecule type" value="Genomic_DNA"/>
</dbReference>
<dbReference type="RefSeq" id="XP_001310564.1">
    <property type="nucleotide sequence ID" value="XM_001310563.1"/>
</dbReference>
<keyword evidence="1" id="KW-0175">Coiled coil</keyword>
<gene>
    <name evidence="2" type="ORF">TVAG_382580</name>
</gene>
<accession>A2FBT4</accession>
<evidence type="ECO:0000256" key="1">
    <source>
        <dbReference type="SAM" id="Coils"/>
    </source>
</evidence>
<dbReference type="InParanoid" id="A2FBT4"/>
<feature type="coiled-coil region" evidence="1">
    <location>
        <begin position="719"/>
        <end position="746"/>
    </location>
</feature>
<protein>
    <submittedName>
        <fullName evidence="2">Uncharacterized protein</fullName>
    </submittedName>
</protein>
<dbReference type="OrthoDB" id="10634334at2759"/>
<keyword evidence="3" id="KW-1185">Reference proteome</keyword>
<dbReference type="VEuPathDB" id="TrichDB:TVAG_382580"/>